<accession>A0ABR1D8N6</accession>
<evidence type="ECO:0000313" key="1">
    <source>
        <dbReference type="EMBL" id="KAK6746575.1"/>
    </source>
</evidence>
<organism evidence="1 2">
    <name type="scientific">Necator americanus</name>
    <name type="common">Human hookworm</name>
    <dbReference type="NCBI Taxonomy" id="51031"/>
    <lineage>
        <taxon>Eukaryota</taxon>
        <taxon>Metazoa</taxon>
        <taxon>Ecdysozoa</taxon>
        <taxon>Nematoda</taxon>
        <taxon>Chromadorea</taxon>
        <taxon>Rhabditida</taxon>
        <taxon>Rhabditina</taxon>
        <taxon>Rhabditomorpha</taxon>
        <taxon>Strongyloidea</taxon>
        <taxon>Ancylostomatidae</taxon>
        <taxon>Bunostominae</taxon>
        <taxon>Necator</taxon>
    </lineage>
</organism>
<dbReference type="Proteomes" id="UP001303046">
    <property type="component" value="Unassembled WGS sequence"/>
</dbReference>
<evidence type="ECO:0008006" key="3">
    <source>
        <dbReference type="Google" id="ProtNLM"/>
    </source>
</evidence>
<comment type="caution">
    <text evidence="1">The sequence shown here is derived from an EMBL/GenBank/DDBJ whole genome shotgun (WGS) entry which is preliminary data.</text>
</comment>
<gene>
    <name evidence="1" type="primary">Necator_chrIV.g13365</name>
    <name evidence="1" type="ORF">RB195_000074</name>
</gene>
<dbReference type="EMBL" id="JAVFWL010000004">
    <property type="protein sequence ID" value="KAK6746575.1"/>
    <property type="molecule type" value="Genomic_DNA"/>
</dbReference>
<proteinExistence type="predicted"/>
<evidence type="ECO:0000313" key="2">
    <source>
        <dbReference type="Proteomes" id="UP001303046"/>
    </source>
</evidence>
<protein>
    <recommendedName>
        <fullName evidence="3">B box-type domain-containing protein</fullName>
    </recommendedName>
</protein>
<reference evidence="1 2" key="1">
    <citation type="submission" date="2023-08" db="EMBL/GenBank/DDBJ databases">
        <title>A Necator americanus chromosomal reference genome.</title>
        <authorList>
            <person name="Ilik V."/>
            <person name="Petrzelkova K.J."/>
            <person name="Pardy F."/>
            <person name="Fuh T."/>
            <person name="Niatou-Singa F.S."/>
            <person name="Gouil Q."/>
            <person name="Baker L."/>
            <person name="Ritchie M.E."/>
            <person name="Jex A.R."/>
            <person name="Gazzola D."/>
            <person name="Li H."/>
            <person name="Toshio Fujiwara R."/>
            <person name="Zhan B."/>
            <person name="Aroian R.V."/>
            <person name="Pafco B."/>
            <person name="Schwarz E.M."/>
        </authorList>
    </citation>
    <scope>NUCLEOTIDE SEQUENCE [LARGE SCALE GENOMIC DNA]</scope>
    <source>
        <strain evidence="1 2">Aroian</strain>
        <tissue evidence="1">Whole animal</tissue>
    </source>
</reference>
<keyword evidence="2" id="KW-1185">Reference proteome</keyword>
<sequence>MCEEGDYMVCSHCVRTHRMNSSKSGRLSRVVGGGGIDHCTPHRPLLLRTTPSSLLAFRFFFRPSLTAQHFVVDHILIDPQFP</sequence>
<name>A0ABR1D8N6_NECAM</name>